<reference evidence="9 10" key="1">
    <citation type="submission" date="2015-07" db="EMBL/GenBank/DDBJ databases">
        <title>The genome of Habropoda laboriosa.</title>
        <authorList>
            <person name="Pan H."/>
            <person name="Kapheim K."/>
        </authorList>
    </citation>
    <scope>NUCLEOTIDE SEQUENCE [LARGE SCALE GENOMIC DNA]</scope>
    <source>
        <strain evidence="9">0110345459</strain>
    </source>
</reference>
<feature type="signal peptide" evidence="7">
    <location>
        <begin position="1"/>
        <end position="19"/>
    </location>
</feature>
<dbReference type="PANTHER" id="PTHR10105:SF2">
    <property type="entry name" value="AGAP003297-PA"/>
    <property type="match status" value="1"/>
</dbReference>
<dbReference type="GO" id="GO:0008430">
    <property type="term" value="F:selenium binding"/>
    <property type="evidence" value="ECO:0007669"/>
    <property type="project" value="InterPro"/>
</dbReference>
<sequence>MSILITILSIMTITMTVTAGDYETYEKDRVSRLADFSRHFRWSKESRASRGYAAEQCRDTNLWKEQLGHVNVFAFLDPSWYYSYRQAIMLEMLQKKFEKSGFTNILFFVVTPLSDISEDNMENNVEVKAWREISRNRQKSEYYLATEGILLNEFTRKKESVIFLRDSPELRIWESFHASKDEVVVVDRCGKLTYQVIVPWSILYFPYVKAAILSTYKEDPCGPCDEESDTTTVGVSEDYEKYVSKGRNSGEETVDENFHLPTEDTFTDSETVTVTSDKSKGMENENSTSTVVPIEVDTYENNDVYDITTDASIVQAETTEDVKKDVKDSTFFTDENIEITSEVPLEREETQILTTISDTETTEVSNGTGETKDHVSSNEEITTSNENSFLKINASNVDLRTNEENGQSESNVSFVDEEVNVNVERKELQVQNNESMPLRIILYAPHLHKGDGTLKKYTHLVLKTGSPDYHDHFHSRDTTSDEEPVVLEKSDSTILEDKKLAKYMHSVNENPGLYGEISDYWRTADEEELDNKKEDTGFPDYDYATVTICNE</sequence>
<evidence type="ECO:0000313" key="10">
    <source>
        <dbReference type="Proteomes" id="UP000053825"/>
    </source>
</evidence>
<evidence type="ECO:0000259" key="8">
    <source>
        <dbReference type="Pfam" id="PF04592"/>
    </source>
</evidence>
<accession>A0A0L7RFX1</accession>
<feature type="compositionally biased region" description="Polar residues" evidence="6">
    <location>
        <begin position="378"/>
        <end position="388"/>
    </location>
</feature>
<gene>
    <name evidence="9" type="ORF">WH47_07911</name>
</gene>
<keyword evidence="2" id="KW-0964">Secreted</keyword>
<evidence type="ECO:0000256" key="6">
    <source>
        <dbReference type="SAM" id="MobiDB-lite"/>
    </source>
</evidence>
<evidence type="ECO:0000256" key="4">
    <source>
        <dbReference type="ARBA" id="ARBA00022933"/>
    </source>
</evidence>
<protein>
    <submittedName>
        <fullName evidence="9">Selenoprotein Pa</fullName>
    </submittedName>
</protein>
<keyword evidence="4" id="KW-0712">Selenocysteine</keyword>
<dbReference type="PANTHER" id="PTHR10105">
    <property type="entry name" value="SELENOPROTEIN P"/>
    <property type="match status" value="1"/>
</dbReference>
<keyword evidence="5" id="KW-0325">Glycoprotein</keyword>
<evidence type="ECO:0000256" key="2">
    <source>
        <dbReference type="ARBA" id="ARBA00022525"/>
    </source>
</evidence>
<organism evidence="9 10">
    <name type="scientific">Habropoda laboriosa</name>
    <dbReference type="NCBI Taxonomy" id="597456"/>
    <lineage>
        <taxon>Eukaryota</taxon>
        <taxon>Metazoa</taxon>
        <taxon>Ecdysozoa</taxon>
        <taxon>Arthropoda</taxon>
        <taxon>Hexapoda</taxon>
        <taxon>Insecta</taxon>
        <taxon>Pterygota</taxon>
        <taxon>Neoptera</taxon>
        <taxon>Endopterygota</taxon>
        <taxon>Hymenoptera</taxon>
        <taxon>Apocrita</taxon>
        <taxon>Aculeata</taxon>
        <taxon>Apoidea</taxon>
        <taxon>Anthophila</taxon>
        <taxon>Apidae</taxon>
        <taxon>Habropoda</taxon>
    </lineage>
</organism>
<keyword evidence="3 7" id="KW-0732">Signal</keyword>
<dbReference type="InterPro" id="IPR037941">
    <property type="entry name" value="SeP"/>
</dbReference>
<dbReference type="InterPro" id="IPR007671">
    <property type="entry name" value="Selenoprotein-P_N"/>
</dbReference>
<comment type="subcellular location">
    <subcellularLocation>
        <location evidence="1">Secreted</location>
    </subcellularLocation>
</comment>
<dbReference type="GO" id="GO:0001887">
    <property type="term" value="P:selenium compound metabolic process"/>
    <property type="evidence" value="ECO:0007669"/>
    <property type="project" value="TreeGrafter"/>
</dbReference>
<evidence type="ECO:0000256" key="1">
    <source>
        <dbReference type="ARBA" id="ARBA00004613"/>
    </source>
</evidence>
<dbReference type="AlphaFoldDB" id="A0A0L7RFX1"/>
<evidence type="ECO:0000256" key="5">
    <source>
        <dbReference type="ARBA" id="ARBA00023180"/>
    </source>
</evidence>
<dbReference type="OrthoDB" id="6134775at2759"/>
<name>A0A0L7RFX1_9HYME</name>
<feature type="compositionally biased region" description="Polar residues" evidence="6">
    <location>
        <begin position="360"/>
        <end position="369"/>
    </location>
</feature>
<feature type="chain" id="PRO_5005575318" evidence="7">
    <location>
        <begin position="20"/>
        <end position="551"/>
    </location>
</feature>
<dbReference type="Pfam" id="PF04592">
    <property type="entry name" value="SelP_N"/>
    <property type="match status" value="2"/>
</dbReference>
<feature type="domain" description="Selenoprotein P N-terminal" evidence="8">
    <location>
        <begin position="165"/>
        <end position="260"/>
    </location>
</feature>
<evidence type="ECO:0000256" key="3">
    <source>
        <dbReference type="ARBA" id="ARBA00022729"/>
    </source>
</evidence>
<evidence type="ECO:0000256" key="7">
    <source>
        <dbReference type="SAM" id="SignalP"/>
    </source>
</evidence>
<dbReference type="Proteomes" id="UP000053825">
    <property type="component" value="Unassembled WGS sequence"/>
</dbReference>
<proteinExistence type="predicted"/>
<evidence type="ECO:0000313" key="9">
    <source>
        <dbReference type="EMBL" id="KOC69724.1"/>
    </source>
</evidence>
<dbReference type="GO" id="GO:0005576">
    <property type="term" value="C:extracellular region"/>
    <property type="evidence" value="ECO:0007669"/>
    <property type="project" value="UniProtKB-SubCell"/>
</dbReference>
<keyword evidence="10" id="KW-1185">Reference proteome</keyword>
<feature type="domain" description="Selenoprotein P N-terminal" evidence="8">
    <location>
        <begin position="58"/>
        <end position="134"/>
    </location>
</feature>
<feature type="region of interest" description="Disordered" evidence="6">
    <location>
        <begin position="360"/>
        <end position="388"/>
    </location>
</feature>
<dbReference type="EMBL" id="KQ414601">
    <property type="protein sequence ID" value="KOC69724.1"/>
    <property type="molecule type" value="Genomic_DNA"/>
</dbReference>